<organism evidence="4 5">
    <name type="scientific">Cyclospora cayetanensis</name>
    <dbReference type="NCBI Taxonomy" id="88456"/>
    <lineage>
        <taxon>Eukaryota</taxon>
        <taxon>Sar</taxon>
        <taxon>Alveolata</taxon>
        <taxon>Apicomplexa</taxon>
        <taxon>Conoidasida</taxon>
        <taxon>Coccidia</taxon>
        <taxon>Eucoccidiorida</taxon>
        <taxon>Eimeriorina</taxon>
        <taxon>Eimeriidae</taxon>
        <taxon>Cyclospora</taxon>
    </lineage>
</organism>
<evidence type="ECO:0000313" key="5">
    <source>
        <dbReference type="Proteomes" id="UP000095192"/>
    </source>
</evidence>
<evidence type="ECO:0000259" key="3">
    <source>
        <dbReference type="PROSITE" id="PS50127"/>
    </source>
</evidence>
<dbReference type="EMBL" id="JROU02002227">
    <property type="protein sequence ID" value="OEH73841.1"/>
    <property type="molecule type" value="Genomic_DNA"/>
</dbReference>
<keyword evidence="5" id="KW-1185">Reference proteome</keyword>
<dbReference type="FunCoup" id="A0A1D3CRL4">
    <property type="interactions" value="174"/>
</dbReference>
<dbReference type="SMART" id="SM00212">
    <property type="entry name" value="UBCc"/>
    <property type="match status" value="1"/>
</dbReference>
<dbReference type="Gene3D" id="3.10.110.10">
    <property type="entry name" value="Ubiquitin Conjugating Enzyme"/>
    <property type="match status" value="1"/>
</dbReference>
<feature type="compositionally biased region" description="Polar residues" evidence="1">
    <location>
        <begin position="81"/>
        <end position="111"/>
    </location>
</feature>
<feature type="domain" description="UBC core" evidence="3">
    <location>
        <begin position="201"/>
        <end position="357"/>
    </location>
</feature>
<protein>
    <submittedName>
        <fullName evidence="4">Ubiquitin conjugating enzyme</fullName>
    </submittedName>
</protein>
<dbReference type="InterPro" id="IPR050113">
    <property type="entry name" value="Ub_conjugating_enzyme"/>
</dbReference>
<evidence type="ECO:0000256" key="1">
    <source>
        <dbReference type="SAM" id="MobiDB-lite"/>
    </source>
</evidence>
<dbReference type="Pfam" id="PF00179">
    <property type="entry name" value="UQ_con"/>
    <property type="match status" value="1"/>
</dbReference>
<name>A0A1D3CRL4_9EIME</name>
<dbReference type="PROSITE" id="PS50127">
    <property type="entry name" value="UBC_2"/>
    <property type="match status" value="1"/>
</dbReference>
<dbReference type="InterPro" id="IPR016135">
    <property type="entry name" value="UBQ-conjugating_enzyme/RWD"/>
</dbReference>
<feature type="signal peptide" evidence="2">
    <location>
        <begin position="1"/>
        <end position="16"/>
    </location>
</feature>
<dbReference type="AlphaFoldDB" id="A0A1D3CRL4"/>
<feature type="compositionally biased region" description="Low complexity" evidence="1">
    <location>
        <begin position="112"/>
        <end position="129"/>
    </location>
</feature>
<dbReference type="InterPro" id="IPR000608">
    <property type="entry name" value="UBC"/>
</dbReference>
<feature type="region of interest" description="Disordered" evidence="1">
    <location>
        <begin position="77"/>
        <end position="146"/>
    </location>
</feature>
<gene>
    <name evidence="4" type="ORF">cyc_02631</name>
</gene>
<comment type="caution">
    <text evidence="4">The sequence shown here is derived from an EMBL/GenBank/DDBJ whole genome shotgun (WGS) entry which is preliminary data.</text>
</comment>
<dbReference type="SUPFAM" id="SSF54495">
    <property type="entry name" value="UBC-like"/>
    <property type="match status" value="1"/>
</dbReference>
<dbReference type="PANTHER" id="PTHR24067">
    <property type="entry name" value="UBIQUITIN-CONJUGATING ENZYME E2"/>
    <property type="match status" value="1"/>
</dbReference>
<sequence>MAFPALPLLFLLGAAAAPPRGAARGYCLHPSHCGLSVSPTAAALLPPLSALAATPRQSLSPTAPAAAPVLLALRGGHTEQEQQNSIHEQHNSIQEQLNSEQKQQNSIQEQLNSEQKQQNSIQEQQNSEQEQQKHLSSKEGHPKVHDEPLRPEAQQQVYMQEQPDEEDAAAEALERKALQDSLRESLASVEKHLRRRVPAGHADFRVQTELAQLQQLLKQQLADGLRPQISVYVHPTNIREWIVLLHPPRDSLYHGDTLRLRLSLPVDYPLRPPSVFFIKPIPVHPHVYSNGDICLNLLGSDWHPSLSVLKLALAVLSMLLSASTKKAPQDDLLRPQFVSASVCVACLGRLHSDATTPAGSRDTQFLYHDDRL</sequence>
<reference evidence="4 5" key="1">
    <citation type="journal article" date="2016" name="BMC Genomics">
        <title>Comparative genomics reveals Cyclospora cayetanensis possesses coccidia-like metabolism and invasion components but unique surface antigens.</title>
        <authorList>
            <person name="Liu S."/>
            <person name="Wang L."/>
            <person name="Zheng H."/>
            <person name="Xu Z."/>
            <person name="Roellig D.M."/>
            <person name="Li N."/>
            <person name="Frace M.A."/>
            <person name="Tang K."/>
            <person name="Arrowood M.J."/>
            <person name="Moss D.M."/>
            <person name="Zhang L."/>
            <person name="Feng Y."/>
            <person name="Xiao L."/>
        </authorList>
    </citation>
    <scope>NUCLEOTIDE SEQUENCE [LARGE SCALE GENOMIC DNA]</scope>
    <source>
        <strain evidence="4 5">CHN_HEN01</strain>
    </source>
</reference>
<evidence type="ECO:0000256" key="2">
    <source>
        <dbReference type="SAM" id="SignalP"/>
    </source>
</evidence>
<feature type="chain" id="PRO_5008913840" evidence="2">
    <location>
        <begin position="17"/>
        <end position="372"/>
    </location>
</feature>
<dbReference type="Proteomes" id="UP000095192">
    <property type="component" value="Unassembled WGS sequence"/>
</dbReference>
<evidence type="ECO:0000313" key="4">
    <source>
        <dbReference type="EMBL" id="OEH73841.1"/>
    </source>
</evidence>
<dbReference type="InParanoid" id="A0A1D3CRL4"/>
<feature type="compositionally biased region" description="Basic and acidic residues" evidence="1">
    <location>
        <begin position="130"/>
        <end position="146"/>
    </location>
</feature>
<proteinExistence type="predicted"/>
<dbReference type="VEuPathDB" id="ToxoDB:cyc_02631"/>
<accession>A0A1D3CRL4</accession>
<keyword evidence="2" id="KW-0732">Signal</keyword>
<dbReference type="CDD" id="cd23808">
    <property type="entry name" value="UBCc_UBE2W"/>
    <property type="match status" value="1"/>
</dbReference>